<gene>
    <name evidence="1" type="ORF">G5B17_08890</name>
</gene>
<name>A0ABX2H607_9FIRM</name>
<dbReference type="EMBL" id="JAAITS010000021">
    <property type="protein sequence ID" value="NSG85548.1"/>
    <property type="molecule type" value="Genomic_DNA"/>
</dbReference>
<keyword evidence="2" id="KW-1185">Reference proteome</keyword>
<dbReference type="InterPro" id="IPR008000">
    <property type="entry name" value="Rham/fucose_mutarotase"/>
</dbReference>
<dbReference type="PANTHER" id="PTHR34389:SF2">
    <property type="entry name" value="L-RHAMNOSE MUTAROTASE"/>
    <property type="match status" value="1"/>
</dbReference>
<evidence type="ECO:0000313" key="1">
    <source>
        <dbReference type="EMBL" id="NSG85548.1"/>
    </source>
</evidence>
<evidence type="ECO:0000313" key="2">
    <source>
        <dbReference type="Proteomes" id="UP001644719"/>
    </source>
</evidence>
<accession>A0ABX2H607</accession>
<dbReference type="PANTHER" id="PTHR34389">
    <property type="entry name" value="L-RHAMNOSE MUTAROTASE"/>
    <property type="match status" value="1"/>
</dbReference>
<proteinExistence type="predicted"/>
<reference evidence="1 2" key="1">
    <citation type="journal article" date="2020" name="Cell Host Microbe">
        <title>Functional and Genomic Variation between Human-Derived Isolates of Lachnospiraceae Reveals Inter- and Intra-Species Diversity.</title>
        <authorList>
            <person name="Sorbara M.T."/>
            <person name="Littmann E.R."/>
            <person name="Fontana E."/>
            <person name="Moody T.U."/>
            <person name="Kohout C.E."/>
            <person name="Gjonbalaj M."/>
            <person name="Eaton V."/>
            <person name="Seok R."/>
            <person name="Leiner I.M."/>
            <person name="Pamer E.G."/>
        </authorList>
    </citation>
    <scope>NUCLEOTIDE SEQUENCE [LARGE SCALE GENOMIC DNA]</scope>
    <source>
        <strain evidence="1 2">MSK.17.74</strain>
    </source>
</reference>
<organism evidence="1 2">
    <name type="scientific">Blautia faecis</name>
    <dbReference type="NCBI Taxonomy" id="871665"/>
    <lineage>
        <taxon>Bacteria</taxon>
        <taxon>Bacillati</taxon>
        <taxon>Bacillota</taxon>
        <taxon>Clostridia</taxon>
        <taxon>Lachnospirales</taxon>
        <taxon>Lachnospiraceae</taxon>
        <taxon>Blautia</taxon>
    </lineage>
</organism>
<dbReference type="Gene3D" id="3.30.70.100">
    <property type="match status" value="2"/>
</dbReference>
<dbReference type="RefSeq" id="WP_173769734.1">
    <property type="nucleotide sequence ID" value="NZ_JAAITS010000021.1"/>
</dbReference>
<dbReference type="EC" id="5.1.3.32" evidence="1"/>
<sequence length="217" mass="25349">MERHSFAMEIKKGKKNEYRQILGEIWPDLTAFLDQEKVHNFSIWNCDSLIFGYYETDENNEFSEEKKASIQALTSRIDHTFTWISTPGENMRLMYHNFGVVRENKELIRHRMFITRLKPDCEEEYKARHDGLVAAREGRIDPGPDSNFSIWSAGGYIFGYDEIDTTMETEETPEAHEATVAWETRQLGIMDWITNDCDWLTGTVHSASVRLAWHMGK</sequence>
<dbReference type="Proteomes" id="UP001644719">
    <property type="component" value="Unassembled WGS sequence"/>
</dbReference>
<keyword evidence="1" id="KW-0413">Isomerase</keyword>
<dbReference type="InterPro" id="IPR011008">
    <property type="entry name" value="Dimeric_a/b-barrel"/>
</dbReference>
<comment type="caution">
    <text evidence="1">The sequence shown here is derived from an EMBL/GenBank/DDBJ whole genome shotgun (WGS) entry which is preliminary data.</text>
</comment>
<dbReference type="Pfam" id="PF05336">
    <property type="entry name" value="rhaM"/>
    <property type="match status" value="2"/>
</dbReference>
<dbReference type="SUPFAM" id="SSF54909">
    <property type="entry name" value="Dimeric alpha+beta barrel"/>
    <property type="match status" value="2"/>
</dbReference>
<dbReference type="GO" id="GO:0062192">
    <property type="term" value="F:L-rhamnose mutarotase activity"/>
    <property type="evidence" value="ECO:0007669"/>
    <property type="project" value="UniProtKB-EC"/>
</dbReference>
<protein>
    <submittedName>
        <fullName evidence="1">L-rhamnose mutarotase</fullName>
        <ecNumber evidence="1">5.1.3.32</ecNumber>
    </submittedName>
</protein>